<proteinExistence type="predicted"/>
<accession>A0ABS9ZSN0</accession>
<organism evidence="3 4">
    <name type="scientific">Pedobacter montanisoli</name>
    <dbReference type="NCBI Taxonomy" id="2923277"/>
    <lineage>
        <taxon>Bacteria</taxon>
        <taxon>Pseudomonadati</taxon>
        <taxon>Bacteroidota</taxon>
        <taxon>Sphingobacteriia</taxon>
        <taxon>Sphingobacteriales</taxon>
        <taxon>Sphingobacteriaceae</taxon>
        <taxon>Pedobacter</taxon>
    </lineage>
</organism>
<dbReference type="EMBL" id="JALGBH010000001">
    <property type="protein sequence ID" value="MCJ0741343.1"/>
    <property type="molecule type" value="Genomic_DNA"/>
</dbReference>
<evidence type="ECO:0000313" key="3">
    <source>
        <dbReference type="EMBL" id="MCJ0741343.1"/>
    </source>
</evidence>
<keyword evidence="1" id="KW-0732">Signal</keyword>
<evidence type="ECO:0000256" key="1">
    <source>
        <dbReference type="SAM" id="SignalP"/>
    </source>
</evidence>
<dbReference type="RefSeq" id="WP_243357838.1">
    <property type="nucleotide sequence ID" value="NZ_JALGBH010000001.1"/>
</dbReference>
<feature type="chain" id="PRO_5045838523" evidence="1">
    <location>
        <begin position="20"/>
        <end position="379"/>
    </location>
</feature>
<protein>
    <submittedName>
        <fullName evidence="3">S41 family peptidase</fullName>
    </submittedName>
</protein>
<name>A0ABS9ZSN0_9SPHI</name>
<gene>
    <name evidence="3" type="ORF">MMF97_01390</name>
</gene>
<evidence type="ECO:0000313" key="4">
    <source>
        <dbReference type="Proteomes" id="UP001165460"/>
    </source>
</evidence>
<dbReference type="InterPro" id="IPR029045">
    <property type="entry name" value="ClpP/crotonase-like_dom_sf"/>
</dbReference>
<dbReference type="Pfam" id="PF03572">
    <property type="entry name" value="Peptidase_S41"/>
    <property type="match status" value="2"/>
</dbReference>
<comment type="caution">
    <text evidence="3">The sequence shown here is derived from an EMBL/GenBank/DDBJ whole genome shotgun (WGS) entry which is preliminary data.</text>
</comment>
<dbReference type="Gene3D" id="3.90.226.10">
    <property type="entry name" value="2-enoyl-CoA Hydratase, Chain A, domain 1"/>
    <property type="match status" value="2"/>
</dbReference>
<feature type="domain" description="Tail specific protease" evidence="2">
    <location>
        <begin position="216"/>
        <end position="271"/>
    </location>
</feature>
<sequence length="379" mass="43060">MKKWILILAGILSFNILFAQNSNEADIDALYHAITQTKSYKDQLKNNKAYHQLYSELKSSLTDTNEFEVFKQLCRLIIPLKDNHLGFYRTPGSAHKWPAIKAQFDSENLKKIHPDSLEGIYDVQGAGFAIYKNANEYHIANVKTGLLSGYIFKTPHSSFDAILFSNGQVPYILIRNVKLVDGDLIGTPFRKFTTTNHALLSNVKESYEFKLLNEQTAYLRLSSFASNPKNIEKATAFYQQIADSLKYLFLIVDLRNNGGGGYKTSQQFISLLKKYKGKIYILQNAYTVSNAEQFILKVRKLKNVTTLGTETRGQITYGSNYGNNVTLPSKRFTFYPTDMNGIKEELAVEDIGIKPDVKLNATTADWIAQTLDYIKKHHE</sequence>
<feature type="domain" description="Tail specific protease" evidence="2">
    <location>
        <begin position="273"/>
        <end position="358"/>
    </location>
</feature>
<feature type="signal peptide" evidence="1">
    <location>
        <begin position="1"/>
        <end position="19"/>
    </location>
</feature>
<dbReference type="SUPFAM" id="SSF52096">
    <property type="entry name" value="ClpP/crotonase"/>
    <property type="match status" value="1"/>
</dbReference>
<keyword evidence="4" id="KW-1185">Reference proteome</keyword>
<dbReference type="InterPro" id="IPR005151">
    <property type="entry name" value="Tail-specific_protease"/>
</dbReference>
<dbReference type="Proteomes" id="UP001165460">
    <property type="component" value="Unassembled WGS sequence"/>
</dbReference>
<reference evidence="3" key="1">
    <citation type="submission" date="2022-03" db="EMBL/GenBank/DDBJ databases">
        <authorList>
            <person name="Woo C.Y."/>
        </authorList>
    </citation>
    <scope>NUCLEOTIDE SEQUENCE</scope>
    <source>
        <strain evidence="3">CYS-01</strain>
    </source>
</reference>
<evidence type="ECO:0000259" key="2">
    <source>
        <dbReference type="Pfam" id="PF03572"/>
    </source>
</evidence>